<comment type="caution">
    <text evidence="2">The sequence shown here is derived from an EMBL/GenBank/DDBJ whole genome shotgun (WGS) entry which is preliminary data.</text>
</comment>
<evidence type="ECO:0000313" key="2">
    <source>
        <dbReference type="EMBL" id="GLS73659.1"/>
    </source>
</evidence>
<dbReference type="AlphaFoldDB" id="A0AA37WUX3"/>
<protein>
    <submittedName>
        <fullName evidence="2">Uncharacterized protein</fullName>
    </submittedName>
</protein>
<sequence>MTGQPTPSPDAAAPRGRTYPITELAEMTGWHRDTIADLLRRKDNPLPYEARGRQRASSRLRCGGWREDVATQES</sequence>
<dbReference type="EMBL" id="BSPL01000028">
    <property type="protein sequence ID" value="GLS73659.1"/>
    <property type="molecule type" value="Genomic_DNA"/>
</dbReference>
<keyword evidence="3" id="KW-1185">Reference proteome</keyword>
<proteinExistence type="predicted"/>
<feature type="compositionally biased region" description="Basic and acidic residues" evidence="1">
    <location>
        <begin position="64"/>
        <end position="74"/>
    </location>
</feature>
<dbReference type="Proteomes" id="UP001157440">
    <property type="component" value="Unassembled WGS sequence"/>
</dbReference>
<organism evidence="2 3">
    <name type="scientific">Methylobacterium tardum</name>
    <dbReference type="NCBI Taxonomy" id="374432"/>
    <lineage>
        <taxon>Bacteria</taxon>
        <taxon>Pseudomonadati</taxon>
        <taxon>Pseudomonadota</taxon>
        <taxon>Alphaproteobacteria</taxon>
        <taxon>Hyphomicrobiales</taxon>
        <taxon>Methylobacteriaceae</taxon>
        <taxon>Methylobacterium</taxon>
    </lineage>
</organism>
<evidence type="ECO:0000256" key="1">
    <source>
        <dbReference type="SAM" id="MobiDB-lite"/>
    </source>
</evidence>
<evidence type="ECO:0000313" key="3">
    <source>
        <dbReference type="Proteomes" id="UP001157440"/>
    </source>
</evidence>
<name>A0AA37WUX3_9HYPH</name>
<feature type="region of interest" description="Disordered" evidence="1">
    <location>
        <begin position="49"/>
        <end position="74"/>
    </location>
</feature>
<accession>A0AA37WUX3</accession>
<gene>
    <name evidence="2" type="ORF">GCM10007890_56740</name>
</gene>
<reference evidence="3" key="1">
    <citation type="journal article" date="2019" name="Int. J. Syst. Evol. Microbiol.">
        <title>The Global Catalogue of Microorganisms (GCM) 10K type strain sequencing project: providing services to taxonomists for standard genome sequencing and annotation.</title>
        <authorList>
            <consortium name="The Broad Institute Genomics Platform"/>
            <consortium name="The Broad Institute Genome Sequencing Center for Infectious Disease"/>
            <person name="Wu L."/>
            <person name="Ma J."/>
        </authorList>
    </citation>
    <scope>NUCLEOTIDE SEQUENCE [LARGE SCALE GENOMIC DNA]</scope>
    <source>
        <strain evidence="3">NBRC 103632</strain>
    </source>
</reference>